<dbReference type="GeneID" id="4838564"/>
<dbReference type="PROSITE" id="PS50114">
    <property type="entry name" value="GATA_ZN_FINGER_2"/>
    <property type="match status" value="1"/>
</dbReference>
<feature type="compositionally biased region" description="Basic residues" evidence="5">
    <location>
        <begin position="181"/>
        <end position="190"/>
    </location>
</feature>
<keyword evidence="8" id="KW-1185">Reference proteome</keyword>
<dbReference type="OrthoDB" id="2162994at2759"/>
<accession>A3LTH9</accession>
<dbReference type="Gene3D" id="3.30.50.10">
    <property type="entry name" value="Erythroid Transcription Factor GATA-1, subunit A"/>
    <property type="match status" value="1"/>
</dbReference>
<reference evidence="7 8" key="1">
    <citation type="journal article" date="2007" name="Nat. Biotechnol.">
        <title>Genome sequence of the lignocellulose-bioconverting and xylose-fermenting yeast Pichia stipitis.</title>
        <authorList>
            <person name="Jeffries T.W."/>
            <person name="Grigoriev I.V."/>
            <person name="Grimwood J."/>
            <person name="Laplaza J.M."/>
            <person name="Aerts A."/>
            <person name="Salamov A."/>
            <person name="Schmutz J."/>
            <person name="Lindquist E."/>
            <person name="Dehal P."/>
            <person name="Shapiro H."/>
            <person name="Jin Y.S."/>
            <person name="Passoth V."/>
            <person name="Richardson P.M."/>
        </authorList>
    </citation>
    <scope>NUCLEOTIDE SEQUENCE [LARGE SCALE GENOMIC DNA]</scope>
    <source>
        <strain evidence="8">ATCC 58785 / CBS 6054 / NBRC 10063 / NRRL Y-11545</strain>
    </source>
</reference>
<dbReference type="InterPro" id="IPR051140">
    <property type="entry name" value="GATA_TF"/>
</dbReference>
<evidence type="ECO:0000256" key="1">
    <source>
        <dbReference type="ARBA" id="ARBA00022723"/>
    </source>
</evidence>
<dbReference type="GO" id="GO:0043565">
    <property type="term" value="F:sequence-specific DNA binding"/>
    <property type="evidence" value="ECO:0007669"/>
    <property type="project" value="InterPro"/>
</dbReference>
<dbReference type="RefSeq" id="XP_001384441.2">
    <property type="nucleotide sequence ID" value="XM_001384404.1"/>
</dbReference>
<dbReference type="GO" id="GO:0006355">
    <property type="term" value="P:regulation of DNA-templated transcription"/>
    <property type="evidence" value="ECO:0007669"/>
    <property type="project" value="InterPro"/>
</dbReference>
<gene>
    <name evidence="7" type="primary">GAT2.2</name>
    <name evidence="7" type="ORF">PICST_31414</name>
</gene>
<proteinExistence type="predicted"/>
<evidence type="ECO:0000256" key="2">
    <source>
        <dbReference type="ARBA" id="ARBA00022771"/>
    </source>
</evidence>
<feature type="compositionally biased region" description="Basic and acidic residues" evidence="5">
    <location>
        <begin position="56"/>
        <end position="67"/>
    </location>
</feature>
<feature type="region of interest" description="Disordered" evidence="5">
    <location>
        <begin position="1"/>
        <end position="22"/>
    </location>
</feature>
<feature type="compositionally biased region" description="Low complexity" evidence="5">
    <location>
        <begin position="192"/>
        <end position="202"/>
    </location>
</feature>
<keyword evidence="3" id="KW-0862">Zinc</keyword>
<dbReference type="PROSITE" id="PS00344">
    <property type="entry name" value="GATA_ZN_FINGER_1"/>
    <property type="match status" value="1"/>
</dbReference>
<dbReference type="KEGG" id="pic:PICST_31414"/>
<feature type="region of interest" description="Disordered" evidence="5">
    <location>
        <begin position="171"/>
        <end position="218"/>
    </location>
</feature>
<keyword evidence="2 4" id="KW-0863">Zinc-finger</keyword>
<feature type="region of interest" description="Disordered" evidence="5">
    <location>
        <begin position="50"/>
        <end position="100"/>
    </location>
</feature>
<dbReference type="Proteomes" id="UP000002258">
    <property type="component" value="Chromosome 4"/>
</dbReference>
<dbReference type="eggNOG" id="KOG1601">
    <property type="taxonomic scope" value="Eukaryota"/>
</dbReference>
<sequence>MTIPSQMHTPNPSISNPPVPIAVTTPEYNHRYTYISKPVVKHQRTESFPASFKFPRSPEELTDKELQSNKSRAGSFATSKSPTSTFVSPKRTHKSGSIDSTELKEAYDNANSPMNDVIVFWNKLGNSSDENFDIASAVESLSPGTVEQQLQNWRKVQSALTKFEDYRSVSASKTEALSSPKKQKTKKKSQRAPAPSLLPAPQLHKKDHKPKKKFGSTGEILPIKVDSSALGRPGHKEAVDYGGLNQELSIRAEMKCSHCRSKETPEWRRGPSGSRTLCNACGLFYSKLIRRHGLKLADKIIAERKEAGRVLDRKIA</sequence>
<protein>
    <submittedName>
        <fullName evidence="7">GATA-family of DNA binding proteins-like protein</fullName>
    </submittedName>
</protein>
<evidence type="ECO:0000313" key="8">
    <source>
        <dbReference type="Proteomes" id="UP000002258"/>
    </source>
</evidence>
<name>A3LTH9_PICST</name>
<keyword evidence="1" id="KW-0479">Metal-binding</keyword>
<dbReference type="PANTHER" id="PTHR45658">
    <property type="entry name" value="GATA TRANSCRIPTION FACTOR"/>
    <property type="match status" value="1"/>
</dbReference>
<evidence type="ECO:0000256" key="4">
    <source>
        <dbReference type="PROSITE-ProRule" id="PRU00094"/>
    </source>
</evidence>
<organism evidence="7 8">
    <name type="scientific">Scheffersomyces stipitis (strain ATCC 58785 / CBS 6054 / NBRC 10063 / NRRL Y-11545)</name>
    <name type="common">Yeast</name>
    <name type="synonym">Pichia stipitis</name>
    <dbReference type="NCBI Taxonomy" id="322104"/>
    <lineage>
        <taxon>Eukaryota</taxon>
        <taxon>Fungi</taxon>
        <taxon>Dikarya</taxon>
        <taxon>Ascomycota</taxon>
        <taxon>Saccharomycotina</taxon>
        <taxon>Pichiomycetes</taxon>
        <taxon>Debaryomycetaceae</taxon>
        <taxon>Scheffersomyces</taxon>
    </lineage>
</organism>
<dbReference type="HOGENOM" id="CLU_880313_0_0_1"/>
<dbReference type="SMART" id="SM00401">
    <property type="entry name" value="ZnF_GATA"/>
    <property type="match status" value="1"/>
</dbReference>
<dbReference type="InterPro" id="IPR000679">
    <property type="entry name" value="Znf_GATA"/>
</dbReference>
<dbReference type="SUPFAM" id="SSF57716">
    <property type="entry name" value="Glucocorticoid receptor-like (DNA-binding domain)"/>
    <property type="match status" value="1"/>
</dbReference>
<dbReference type="InterPro" id="IPR013088">
    <property type="entry name" value="Znf_NHR/GATA"/>
</dbReference>
<dbReference type="GO" id="GO:0008270">
    <property type="term" value="F:zinc ion binding"/>
    <property type="evidence" value="ECO:0007669"/>
    <property type="project" value="UniProtKB-KW"/>
</dbReference>
<dbReference type="CDD" id="cd00202">
    <property type="entry name" value="ZnF_GATA"/>
    <property type="match status" value="1"/>
</dbReference>
<dbReference type="AlphaFoldDB" id="A3LTH9"/>
<feature type="compositionally biased region" description="Basic residues" evidence="5">
    <location>
        <begin position="203"/>
        <end position="214"/>
    </location>
</feature>
<evidence type="ECO:0000256" key="5">
    <source>
        <dbReference type="SAM" id="MobiDB-lite"/>
    </source>
</evidence>
<feature type="compositionally biased region" description="Polar residues" evidence="5">
    <location>
        <begin position="68"/>
        <end position="87"/>
    </location>
</feature>
<dbReference type="EMBL" id="CP000498">
    <property type="protein sequence ID" value="ABN66412.2"/>
    <property type="molecule type" value="Genomic_DNA"/>
</dbReference>
<dbReference type="Pfam" id="PF00320">
    <property type="entry name" value="GATA"/>
    <property type="match status" value="1"/>
</dbReference>
<evidence type="ECO:0000313" key="7">
    <source>
        <dbReference type="EMBL" id="ABN66412.2"/>
    </source>
</evidence>
<feature type="domain" description="GATA-type" evidence="6">
    <location>
        <begin position="250"/>
        <end position="304"/>
    </location>
</feature>
<evidence type="ECO:0000259" key="6">
    <source>
        <dbReference type="PROSITE" id="PS50114"/>
    </source>
</evidence>
<evidence type="ECO:0000256" key="3">
    <source>
        <dbReference type="ARBA" id="ARBA00022833"/>
    </source>
</evidence>
<dbReference type="InParanoid" id="A3LTH9"/>